<evidence type="ECO:0000256" key="7">
    <source>
        <dbReference type="ARBA" id="ARBA00022840"/>
    </source>
</evidence>
<organism evidence="9 10">
    <name type="scientific">Tursiops truncatus</name>
    <name type="common">Atlantic bottle-nosed dolphin</name>
    <name type="synonym">Delphinus truncatus</name>
    <dbReference type="NCBI Taxonomy" id="9739"/>
    <lineage>
        <taxon>Eukaryota</taxon>
        <taxon>Metazoa</taxon>
        <taxon>Chordata</taxon>
        <taxon>Craniata</taxon>
        <taxon>Vertebrata</taxon>
        <taxon>Euteleostomi</taxon>
        <taxon>Mammalia</taxon>
        <taxon>Eutheria</taxon>
        <taxon>Laurasiatheria</taxon>
        <taxon>Artiodactyla</taxon>
        <taxon>Whippomorpha</taxon>
        <taxon>Cetacea</taxon>
        <taxon>Odontoceti</taxon>
        <taxon>Delphinidae</taxon>
        <taxon>Tursiops</taxon>
    </lineage>
</organism>
<dbReference type="Pfam" id="PF01687">
    <property type="entry name" value="Flavokinase"/>
    <property type="match status" value="1"/>
</dbReference>
<dbReference type="RefSeq" id="XP_033708573.1">
    <property type="nucleotide sequence ID" value="XM_033852682.1"/>
</dbReference>
<dbReference type="InterPro" id="IPR023465">
    <property type="entry name" value="Riboflavin_kinase_dom_sf"/>
</dbReference>
<dbReference type="OrthoDB" id="276388at2759"/>
<dbReference type="EC" id="2.7.1.26" evidence="2"/>
<dbReference type="SMART" id="SM00904">
    <property type="entry name" value="Flavokinase"/>
    <property type="match status" value="1"/>
</dbReference>
<dbReference type="SUPFAM" id="SSF82114">
    <property type="entry name" value="Riboflavin kinase-like"/>
    <property type="match status" value="1"/>
</dbReference>
<dbReference type="GO" id="GO:0009398">
    <property type="term" value="P:FMN biosynthetic process"/>
    <property type="evidence" value="ECO:0007669"/>
    <property type="project" value="UniProtKB-UniPathway"/>
</dbReference>
<feature type="domain" description="Riboflavin kinase" evidence="8">
    <location>
        <begin position="85"/>
        <end position="208"/>
    </location>
</feature>
<dbReference type="UniPathway" id="UPA00276">
    <property type="reaction ID" value="UER00406"/>
</dbReference>
<evidence type="ECO:0000256" key="1">
    <source>
        <dbReference type="ARBA" id="ARBA00005201"/>
    </source>
</evidence>
<keyword evidence="9" id="KW-1185">Reference proteome</keyword>
<dbReference type="GO" id="GO:0008531">
    <property type="term" value="F:riboflavin kinase activity"/>
    <property type="evidence" value="ECO:0007669"/>
    <property type="project" value="UniProtKB-EC"/>
</dbReference>
<accession>A0A6J3R3I7</accession>
<dbReference type="Proteomes" id="UP000245320">
    <property type="component" value="Chromosome 3"/>
</dbReference>
<evidence type="ECO:0000256" key="4">
    <source>
        <dbReference type="ARBA" id="ARBA00022643"/>
    </source>
</evidence>
<keyword evidence="6" id="KW-0547">Nucleotide-binding</keyword>
<evidence type="ECO:0000313" key="9">
    <source>
        <dbReference type="Proteomes" id="UP000245320"/>
    </source>
</evidence>
<gene>
    <name evidence="10" type="primary">LOC109549139</name>
</gene>
<protein>
    <recommendedName>
        <fullName evidence="2">riboflavin kinase</fullName>
        <ecNumber evidence="2">2.7.1.26</ecNumber>
    </recommendedName>
</protein>
<dbReference type="Gene3D" id="2.40.30.30">
    <property type="entry name" value="Riboflavin kinase-like"/>
    <property type="match status" value="1"/>
</dbReference>
<keyword evidence="7" id="KW-0067">ATP-binding</keyword>
<dbReference type="AlphaFoldDB" id="A0A6J3R3I7"/>
<evidence type="ECO:0000313" key="10">
    <source>
        <dbReference type="RefSeq" id="XP_033708573.1"/>
    </source>
</evidence>
<keyword evidence="3" id="KW-0285">Flavoprotein</keyword>
<evidence type="ECO:0000256" key="3">
    <source>
        <dbReference type="ARBA" id="ARBA00022630"/>
    </source>
</evidence>
<dbReference type="InterPro" id="IPR015865">
    <property type="entry name" value="Riboflavin_kinase_bac/euk"/>
</dbReference>
<keyword evidence="4" id="KW-0288">FMN</keyword>
<evidence type="ECO:0000256" key="6">
    <source>
        <dbReference type="ARBA" id="ARBA00022741"/>
    </source>
</evidence>
<keyword evidence="5" id="KW-0808">Transferase</keyword>
<reference evidence="10" key="1">
    <citation type="submission" date="2025-08" db="UniProtKB">
        <authorList>
            <consortium name="RefSeq"/>
        </authorList>
    </citation>
    <scope>IDENTIFICATION</scope>
    <source>
        <tissue evidence="10">Spleen</tissue>
    </source>
</reference>
<proteinExistence type="predicted"/>
<dbReference type="GO" id="GO:0009231">
    <property type="term" value="P:riboflavin biosynthetic process"/>
    <property type="evidence" value="ECO:0007669"/>
    <property type="project" value="InterPro"/>
</dbReference>
<dbReference type="GO" id="GO:0005739">
    <property type="term" value="C:mitochondrion"/>
    <property type="evidence" value="ECO:0007669"/>
    <property type="project" value="TreeGrafter"/>
</dbReference>
<evidence type="ECO:0000259" key="8">
    <source>
        <dbReference type="SMART" id="SM00904"/>
    </source>
</evidence>
<dbReference type="PANTHER" id="PTHR22749">
    <property type="entry name" value="RIBOFLAVIN KINASE/FMN ADENYLYLTRANSFERASE"/>
    <property type="match status" value="1"/>
</dbReference>
<dbReference type="InterPro" id="IPR023468">
    <property type="entry name" value="Riboflavin_kinase"/>
</dbReference>
<evidence type="ECO:0000256" key="2">
    <source>
        <dbReference type="ARBA" id="ARBA00012105"/>
    </source>
</evidence>
<evidence type="ECO:0000256" key="5">
    <source>
        <dbReference type="ARBA" id="ARBA00022679"/>
    </source>
</evidence>
<comment type="pathway">
    <text evidence="1">Cofactor biosynthesis; FMN biosynthesis; FMN from riboflavin (ATP route): step 1/1.</text>
</comment>
<sequence>MTATPNAASESPGTFCLVSGVRVSPRRVVRAARPVVRPCARPPTRPAELLPVSPGWSGGPGTASMAALPDARTGPQPATRTDGVMRHLPYFCRGQVVRFGRGPKHLGIPTANFPEQVVDNLPADASTGVYHGWASDGSVDVHKMVVSIGWNPYYKNTKKSMEAHIMHTFKEEFYGEILATSDQKRTDSLESLISAIQGDTEEAKKRLDLPEHLKLKEDNFFQVPKSKTMNGH</sequence>
<name>A0A6J3R3I7_TURTR</name>
<dbReference type="PANTHER" id="PTHR22749:SF6">
    <property type="entry name" value="RIBOFLAVIN KINASE"/>
    <property type="match status" value="1"/>
</dbReference>
<dbReference type="GO" id="GO:0005524">
    <property type="term" value="F:ATP binding"/>
    <property type="evidence" value="ECO:0007669"/>
    <property type="project" value="UniProtKB-KW"/>
</dbReference>
<dbReference type="InParanoid" id="A0A6J3R3I7"/>